<organism evidence="1 2">
    <name type="scientific">Pseudothioclava arenosa</name>
    <dbReference type="NCBI Taxonomy" id="1795308"/>
    <lineage>
        <taxon>Bacteria</taxon>
        <taxon>Pseudomonadati</taxon>
        <taxon>Pseudomonadota</taxon>
        <taxon>Alphaproteobacteria</taxon>
        <taxon>Rhodobacterales</taxon>
        <taxon>Paracoccaceae</taxon>
        <taxon>Pseudothioclava</taxon>
    </lineage>
</organism>
<sequence length="467" mass="50006">MGLTDIADGVARRVEAAGASVSEALFEPVIRLGVTGLSRAGKTVFITSLVANLLDRGRMPALRHGSEITAAFLRPQPDDTVPRFDYEAHLSALTGPTPHWPEGTRAISELRLSFRVQPSGFLGALRGPRTVHLDIVDYPGEWLLDLGLMDQGFGAWSQEVLARIADRPGGPEYLAQLAAIDPSAPMDEPAAKALAAGFTAHLQAARAAGYSDCAPGRFLLPGEMEGSPVLTFAPLPPGEAPRGSLAREMERRFEAYKSKVVKPFFREHFARIDRQVVLVDVLGAIHSGPAALEDLRRAMAGILKAFRPGRAGWLASLLGGHRIEKILFAATKADHLHHSQHARLTAITTALLREAKDRADFAGADTQALAIAALRTTTEEDVLRDGQALPAVRGRLLDGRNVALYPGELPADPAQLLAPARQGAAEWLDGDYAIMSFAPAPVALRPGDGPPHIRLDRAADFLIGDAL</sequence>
<protein>
    <recommendedName>
        <fullName evidence="3">Amino acid regulated cytosolic protein</fullName>
    </recommendedName>
</protein>
<dbReference type="AlphaFoldDB" id="A0A2A4CU33"/>
<evidence type="ECO:0008006" key="3">
    <source>
        <dbReference type="Google" id="ProtNLM"/>
    </source>
</evidence>
<proteinExistence type="predicted"/>
<dbReference type="Proteomes" id="UP000243507">
    <property type="component" value="Unassembled WGS sequence"/>
</dbReference>
<dbReference type="EMBL" id="NTJD01000001">
    <property type="protein sequence ID" value="PCD77798.1"/>
    <property type="molecule type" value="Genomic_DNA"/>
</dbReference>
<keyword evidence="2" id="KW-1185">Reference proteome</keyword>
<accession>A0A2A4CU33</accession>
<evidence type="ECO:0000313" key="2">
    <source>
        <dbReference type="Proteomes" id="UP000243507"/>
    </source>
</evidence>
<gene>
    <name evidence="1" type="ORF">CLN94_00275</name>
</gene>
<comment type="caution">
    <text evidence="1">The sequence shown here is derived from an EMBL/GenBank/DDBJ whole genome shotgun (WGS) entry which is preliminary data.</text>
</comment>
<name>A0A2A4CU33_9RHOB</name>
<dbReference type="InterPro" id="IPR007413">
    <property type="entry name" value="YcjX-like"/>
</dbReference>
<dbReference type="Pfam" id="PF04317">
    <property type="entry name" value="DUF463"/>
    <property type="match status" value="1"/>
</dbReference>
<dbReference type="PANTHER" id="PTHR38605">
    <property type="entry name" value="ATPASE-RELATED"/>
    <property type="match status" value="1"/>
</dbReference>
<dbReference type="OrthoDB" id="9777645at2"/>
<reference evidence="1 2" key="1">
    <citation type="submission" date="2017-09" db="EMBL/GenBank/DDBJ databases">
        <title>A multilocus sequence analysis scheme for characterization of bacteria in the genus Thioclava.</title>
        <authorList>
            <person name="Liu Y."/>
            <person name="Shao Z."/>
        </authorList>
    </citation>
    <scope>NUCLEOTIDE SEQUENCE [LARGE SCALE GENOMIC DNA]</scope>
    <source>
        <strain evidence="1 2">CAU 1312</strain>
    </source>
</reference>
<dbReference type="PIRSF" id="PIRSF019381">
    <property type="entry name" value="YcjX"/>
    <property type="match status" value="1"/>
</dbReference>
<dbReference type="PANTHER" id="PTHR38605:SF1">
    <property type="entry name" value="ATPASE"/>
    <property type="match status" value="1"/>
</dbReference>
<evidence type="ECO:0000313" key="1">
    <source>
        <dbReference type="EMBL" id="PCD77798.1"/>
    </source>
</evidence>
<dbReference type="RefSeq" id="WP_096429849.1">
    <property type="nucleotide sequence ID" value="NZ_NTJD01000001.1"/>
</dbReference>